<evidence type="ECO:0000313" key="2">
    <source>
        <dbReference type="EMBL" id="AOW03818.1"/>
    </source>
</evidence>
<feature type="domain" description="DNA mismatch repair protein HSM3 N-terminal" evidence="1">
    <location>
        <begin position="26"/>
        <end position="235"/>
    </location>
</feature>
<proteinExistence type="predicted"/>
<dbReference type="Gene3D" id="1.25.10.50">
    <property type="match status" value="1"/>
</dbReference>
<name>A0A1D8NDY3_YARLL</name>
<evidence type="ECO:0000313" key="3">
    <source>
        <dbReference type="Proteomes" id="UP000182444"/>
    </source>
</evidence>
<protein>
    <recommendedName>
        <fullName evidence="1">DNA mismatch repair protein HSM3 N-terminal domain-containing protein</fullName>
    </recommendedName>
</protein>
<dbReference type="Gene3D" id="1.25.40.580">
    <property type="match status" value="1"/>
</dbReference>
<reference evidence="2 3" key="1">
    <citation type="journal article" date="2016" name="PLoS ONE">
        <title>Sequence Assembly of Yarrowia lipolytica Strain W29/CLIB89 Shows Transposable Element Diversity.</title>
        <authorList>
            <person name="Magnan C."/>
            <person name="Yu J."/>
            <person name="Chang I."/>
            <person name="Jahn E."/>
            <person name="Kanomata Y."/>
            <person name="Wu J."/>
            <person name="Zeller M."/>
            <person name="Oakes M."/>
            <person name="Baldi P."/>
            <person name="Sandmeyer S."/>
        </authorList>
    </citation>
    <scope>NUCLEOTIDE SEQUENCE [LARGE SCALE GENOMIC DNA]</scope>
    <source>
        <strain evidence="3">CLIB89(W29)</strain>
    </source>
</reference>
<dbReference type="Pfam" id="PF18795">
    <property type="entry name" value="HSM3_N"/>
    <property type="match status" value="1"/>
</dbReference>
<dbReference type="EMBL" id="CP017556">
    <property type="protein sequence ID" value="AOW03818.1"/>
    <property type="molecule type" value="Genomic_DNA"/>
</dbReference>
<sequence length="443" mass="49761">MHIYSYHGNTVATTHTKMTLFEECKTALETDDTKALDSLQLQLALQSNETKLELLSNLMPYIETSLRQGVDESSELLQTLAHDQSFDELAKIIPVEAIHEGLISGLAALQQALLSLLRQDLVAQTELLYDALVLLADPDSPVGVVSAAHTALVGLVKSADSQLVQRRLTSDPACLKVLRAMKTEVVTASRLQGLLLDTVSEFRFPSYLYDTSDFDMYRDDPLALYVLIEYYTNLFRADASFIQTLSGTVKHLMSLFEPDELLNSLIDSVLVQLTGVLSTEDPDTVWQLDTELKLGKRFIVDKERGLDYEFLANLDPEYIKEHYSDAVRTVPLKVETLEVYVHLSSYQPTFVLLQGLESSSTIANLPFMARYTLLLALSETEWGMQRLLSFPSLIDSELELQDLNPESAQFRDLFLQRLLSTPWKGRAETALNGEKAPQIEMQL</sequence>
<dbReference type="Proteomes" id="UP000182444">
    <property type="component" value="Chromosome 1D"/>
</dbReference>
<evidence type="ECO:0000259" key="1">
    <source>
        <dbReference type="Pfam" id="PF18795"/>
    </source>
</evidence>
<dbReference type="AlphaFoldDB" id="A0A1D8NDY3"/>
<dbReference type="VEuPathDB" id="FungiDB:YALI1_D11666g"/>
<organism evidence="2 3">
    <name type="scientific">Yarrowia lipolytica</name>
    <name type="common">Candida lipolytica</name>
    <dbReference type="NCBI Taxonomy" id="4952"/>
    <lineage>
        <taxon>Eukaryota</taxon>
        <taxon>Fungi</taxon>
        <taxon>Dikarya</taxon>
        <taxon>Ascomycota</taxon>
        <taxon>Saccharomycotina</taxon>
        <taxon>Dipodascomycetes</taxon>
        <taxon>Dipodascales</taxon>
        <taxon>Dipodascales incertae sedis</taxon>
        <taxon>Yarrowia</taxon>
    </lineage>
</organism>
<dbReference type="KEGG" id="yli:2910835"/>
<accession>A0A1D8NDY3</accession>
<dbReference type="GeneID" id="2910835"/>
<dbReference type="RefSeq" id="XP_502609.3">
    <property type="nucleotide sequence ID" value="XM_502609.3"/>
</dbReference>
<gene>
    <name evidence="2" type="ORF">YALI1_D11666g</name>
</gene>
<dbReference type="VEuPathDB" id="FungiDB:YALI0_D09207g"/>
<dbReference type="InterPro" id="IPR041335">
    <property type="entry name" value="HSM3_N"/>
</dbReference>